<dbReference type="InterPro" id="IPR051158">
    <property type="entry name" value="Metallophosphoesterase_sf"/>
</dbReference>
<dbReference type="Proteomes" id="UP000450457">
    <property type="component" value="Unassembled WGS sequence"/>
</dbReference>
<accession>A0A845F7Q7</accession>
<dbReference type="InterPro" id="IPR029052">
    <property type="entry name" value="Metallo-depent_PP-like"/>
</dbReference>
<sequence>MKRMIILFMIATILLIILVIPYTIWDNKRVKIVNEAIVVKELPDGLHDFKILQVSDLHEKSFGKNQKKLIDQINSLEYDLILFTGDMMDGVNSENTAPYFRLIEGVKNKEYAYYVAGNTDPSNYDIDQGQLVKSDFIEKMEKRGVKLLESIEIIEHKGERLNLLDFELSILKPENGFVVANGRVKPKYSQTEPYIQYHNQLLQELTQMNDEGITIALNHYPVSDPRVDQINKTSYYSFGKYDLIIAGHYHGGQIRLPFLGALFIPEPFYRNGGFIPPRNRVKGLWEYRGTKQYVSAGLGSSDAINLLNFRLFNTPEINLITLKKG</sequence>
<feature type="transmembrane region" description="Helical" evidence="1">
    <location>
        <begin position="5"/>
        <end position="25"/>
    </location>
</feature>
<organism evidence="3 4">
    <name type="scientific">Halobacillus litoralis</name>
    <dbReference type="NCBI Taxonomy" id="45668"/>
    <lineage>
        <taxon>Bacteria</taxon>
        <taxon>Bacillati</taxon>
        <taxon>Bacillota</taxon>
        <taxon>Bacilli</taxon>
        <taxon>Bacillales</taxon>
        <taxon>Bacillaceae</taxon>
        <taxon>Halobacillus</taxon>
    </lineage>
</organism>
<dbReference type="AlphaFoldDB" id="A0A845F7Q7"/>
<dbReference type="OrthoDB" id="9780884at2"/>
<dbReference type="PANTHER" id="PTHR31302:SF0">
    <property type="entry name" value="TRANSMEMBRANE PROTEIN WITH METALLOPHOSPHOESTERASE DOMAIN"/>
    <property type="match status" value="1"/>
</dbReference>
<dbReference type="InterPro" id="IPR004843">
    <property type="entry name" value="Calcineurin-like_PHP"/>
</dbReference>
<dbReference type="EMBL" id="WMFA01000001">
    <property type="protein sequence ID" value="MYL69929.1"/>
    <property type="molecule type" value="Genomic_DNA"/>
</dbReference>
<evidence type="ECO:0000313" key="4">
    <source>
        <dbReference type="Proteomes" id="UP000450457"/>
    </source>
</evidence>
<dbReference type="SUPFAM" id="SSF56300">
    <property type="entry name" value="Metallo-dependent phosphatases"/>
    <property type="match status" value="1"/>
</dbReference>
<protein>
    <recommendedName>
        <fullName evidence="2">Calcineurin-like phosphoesterase domain-containing protein</fullName>
    </recommendedName>
</protein>
<keyword evidence="1" id="KW-0472">Membrane</keyword>
<name>A0A845F7Q7_9BACI</name>
<evidence type="ECO:0000256" key="1">
    <source>
        <dbReference type="SAM" id="Phobius"/>
    </source>
</evidence>
<keyword evidence="1" id="KW-0812">Transmembrane</keyword>
<evidence type="ECO:0000313" key="3">
    <source>
        <dbReference type="EMBL" id="MYL69929.1"/>
    </source>
</evidence>
<dbReference type="Gene3D" id="3.60.21.10">
    <property type="match status" value="1"/>
</dbReference>
<dbReference type="GO" id="GO:0016787">
    <property type="term" value="F:hydrolase activity"/>
    <property type="evidence" value="ECO:0007669"/>
    <property type="project" value="InterPro"/>
</dbReference>
<evidence type="ECO:0000259" key="2">
    <source>
        <dbReference type="Pfam" id="PF00149"/>
    </source>
</evidence>
<feature type="domain" description="Calcineurin-like phosphoesterase" evidence="2">
    <location>
        <begin position="49"/>
        <end position="251"/>
    </location>
</feature>
<gene>
    <name evidence="3" type="ORF">GLW00_03660</name>
</gene>
<dbReference type="PANTHER" id="PTHR31302">
    <property type="entry name" value="TRANSMEMBRANE PROTEIN WITH METALLOPHOSPHOESTERASE DOMAIN-RELATED"/>
    <property type="match status" value="1"/>
</dbReference>
<dbReference type="Pfam" id="PF00149">
    <property type="entry name" value="Metallophos"/>
    <property type="match status" value="1"/>
</dbReference>
<proteinExistence type="predicted"/>
<comment type="caution">
    <text evidence="3">The sequence shown here is derived from an EMBL/GenBank/DDBJ whole genome shotgun (WGS) entry which is preliminary data.</text>
</comment>
<reference evidence="3 4" key="1">
    <citation type="submission" date="2019-11" db="EMBL/GenBank/DDBJ databases">
        <title>Genome sequences of 17 halophilic strains isolated from different environments.</title>
        <authorList>
            <person name="Furrow R.E."/>
        </authorList>
    </citation>
    <scope>NUCLEOTIDE SEQUENCE [LARGE SCALE GENOMIC DNA]</scope>
    <source>
        <strain evidence="3 4">SL-4</strain>
    </source>
</reference>
<keyword evidence="1" id="KW-1133">Transmembrane helix</keyword>